<sequence>MIGGMRTWITNLPYQEELSGLVDRVERDPNVVGVLLTGSYAHGLASSGCDVDLHVLLSERDDSWQPLRQGGLDLQVHDAQWLRRVPSDPSRWWDRYRIARGRLVTDRSGGALGADLRAWGTLSSVEQADAVDFALTPYLTYAMRSLYEFRTGELAAARLDAVENLPWALRLMFALQGRPRPTNRYLAWELEHHPLTTPAWKSEWVLGIVEALRRDGSPAAQRELFAAMEPPLRALGFGGVLDGDSRAVSLLRI</sequence>
<proteinExistence type="predicted"/>
<gene>
    <name evidence="2" type="ORF">AUCHE_16_00560</name>
</gene>
<reference evidence="2 3" key="1">
    <citation type="submission" date="2012-08" db="EMBL/GenBank/DDBJ databases">
        <title>Whole genome shotgun sequence of Austwickia chelonae NBRC 105200.</title>
        <authorList>
            <person name="Yoshida I."/>
            <person name="Hosoyama A."/>
            <person name="Tsuchikane K."/>
            <person name="Katsumata H."/>
            <person name="Ando Y."/>
            <person name="Ohji S."/>
            <person name="Hamada M."/>
            <person name="Tamura T."/>
            <person name="Yamazoe A."/>
            <person name="Yamazaki S."/>
            <person name="Fujita N."/>
        </authorList>
    </citation>
    <scope>NUCLEOTIDE SEQUENCE [LARGE SCALE GENOMIC DNA]</scope>
    <source>
        <strain evidence="2 3">NBRC 105200</strain>
    </source>
</reference>
<organism evidence="2 3">
    <name type="scientific">Austwickia chelonae NBRC 105200</name>
    <dbReference type="NCBI Taxonomy" id="1184607"/>
    <lineage>
        <taxon>Bacteria</taxon>
        <taxon>Bacillati</taxon>
        <taxon>Actinomycetota</taxon>
        <taxon>Actinomycetes</taxon>
        <taxon>Micrococcales</taxon>
        <taxon>Dermatophilaceae</taxon>
        <taxon>Austwickia</taxon>
    </lineage>
</organism>
<dbReference type="EMBL" id="BAGZ01000016">
    <property type="protein sequence ID" value="GAB78638.1"/>
    <property type="molecule type" value="Genomic_DNA"/>
</dbReference>
<feature type="domain" description="Polymerase nucleotidyl transferase" evidence="1">
    <location>
        <begin position="21"/>
        <end position="61"/>
    </location>
</feature>
<evidence type="ECO:0000313" key="2">
    <source>
        <dbReference type="EMBL" id="GAB78638.1"/>
    </source>
</evidence>
<dbReference type="AlphaFoldDB" id="K6V8U1"/>
<keyword evidence="3" id="KW-1185">Reference proteome</keyword>
<name>K6V8U1_9MICO</name>
<protein>
    <recommendedName>
        <fullName evidence="1">Polymerase nucleotidyl transferase domain-containing protein</fullName>
    </recommendedName>
</protein>
<dbReference type="GO" id="GO:0016779">
    <property type="term" value="F:nucleotidyltransferase activity"/>
    <property type="evidence" value="ECO:0007669"/>
    <property type="project" value="InterPro"/>
</dbReference>
<evidence type="ECO:0000313" key="3">
    <source>
        <dbReference type="Proteomes" id="UP000008495"/>
    </source>
</evidence>
<comment type="caution">
    <text evidence="2">The sequence shown here is derived from an EMBL/GenBank/DDBJ whole genome shotgun (WGS) entry which is preliminary data.</text>
</comment>
<dbReference type="Proteomes" id="UP000008495">
    <property type="component" value="Unassembled WGS sequence"/>
</dbReference>
<accession>K6V8U1</accession>
<dbReference type="SUPFAM" id="SSF81301">
    <property type="entry name" value="Nucleotidyltransferase"/>
    <property type="match status" value="1"/>
</dbReference>
<dbReference type="STRING" id="100225.SAMN05421595_2291"/>
<dbReference type="Pfam" id="PF01909">
    <property type="entry name" value="NTP_transf_2"/>
    <property type="match status" value="1"/>
</dbReference>
<dbReference type="eggNOG" id="COG1708">
    <property type="taxonomic scope" value="Bacteria"/>
</dbReference>
<dbReference type="InterPro" id="IPR002934">
    <property type="entry name" value="Polymerase_NTP_transf_dom"/>
</dbReference>
<dbReference type="InterPro" id="IPR043519">
    <property type="entry name" value="NT_sf"/>
</dbReference>
<evidence type="ECO:0000259" key="1">
    <source>
        <dbReference type="Pfam" id="PF01909"/>
    </source>
</evidence>